<dbReference type="CDD" id="cd05288">
    <property type="entry name" value="PGDH"/>
    <property type="match status" value="1"/>
</dbReference>
<dbReference type="STRING" id="913774.A0A0C3HFU3"/>
<evidence type="ECO:0000313" key="3">
    <source>
        <dbReference type="EMBL" id="KIN01182.1"/>
    </source>
</evidence>
<dbReference type="Gene3D" id="3.90.180.10">
    <property type="entry name" value="Medium-chain alcohol dehydrogenases, catalytic domain"/>
    <property type="match status" value="1"/>
</dbReference>
<dbReference type="PANTHER" id="PTHR43205">
    <property type="entry name" value="PROSTAGLANDIN REDUCTASE"/>
    <property type="match status" value="1"/>
</dbReference>
<dbReference type="InterPro" id="IPR036291">
    <property type="entry name" value="NAD(P)-bd_dom_sf"/>
</dbReference>
<evidence type="ECO:0000259" key="2">
    <source>
        <dbReference type="SMART" id="SM00829"/>
    </source>
</evidence>
<feature type="domain" description="Enoyl reductase (ER)" evidence="2">
    <location>
        <begin position="20"/>
        <end position="352"/>
    </location>
</feature>
<dbReference type="FunFam" id="3.40.50.720:FF:000121">
    <property type="entry name" value="Prostaglandin reductase 2"/>
    <property type="match status" value="1"/>
</dbReference>
<sequence>MIENKALVLAKFPVGYPVVGEDLTIRTSQIDVTTPPEGGIILKTNYVSYDPYLRGKMRQNFKSYVPSFQLQTPLNNNAISTVVVSDNPRFQKGDVVIGTSDFAEYASITRERADKDQATGGFSILDNPLGLDTEIFLGALGMSGLTAYSSLYEIGKPEKGQTIFVSAASGSVGQIVGQLAKREGLTVIGSVGNDSKLKFAKESLGFDAVFNYKTESPADGLARTLKELGKDGLDIYYDNVGGETLDASLAVMNPFGRIVACGSVSQTSLQAHEVYKIANMGLVVPRRLTIRGFIVFDKDMGPKYTKEHQKNLQQWIKNGEITVKSSVTEGIDNAAVGLVGMLKGDNFGKAVLKIADL</sequence>
<dbReference type="InterPro" id="IPR041694">
    <property type="entry name" value="ADH_N_2"/>
</dbReference>
<reference evidence="3 4" key="1">
    <citation type="submission" date="2014-04" db="EMBL/GenBank/DDBJ databases">
        <authorList>
            <consortium name="DOE Joint Genome Institute"/>
            <person name="Kuo A."/>
            <person name="Martino E."/>
            <person name="Perotto S."/>
            <person name="Kohler A."/>
            <person name="Nagy L.G."/>
            <person name="Floudas D."/>
            <person name="Copeland A."/>
            <person name="Barry K.W."/>
            <person name="Cichocki N."/>
            <person name="Veneault-Fourrey C."/>
            <person name="LaButti K."/>
            <person name="Lindquist E.A."/>
            <person name="Lipzen A."/>
            <person name="Lundell T."/>
            <person name="Morin E."/>
            <person name="Murat C."/>
            <person name="Sun H."/>
            <person name="Tunlid A."/>
            <person name="Henrissat B."/>
            <person name="Grigoriev I.V."/>
            <person name="Hibbett D.S."/>
            <person name="Martin F."/>
            <person name="Nordberg H.P."/>
            <person name="Cantor M.N."/>
            <person name="Hua S.X."/>
        </authorList>
    </citation>
    <scope>NUCLEOTIDE SEQUENCE [LARGE SCALE GENOMIC DNA]</scope>
    <source>
        <strain evidence="3 4">Zn</strain>
    </source>
</reference>
<evidence type="ECO:0000313" key="4">
    <source>
        <dbReference type="Proteomes" id="UP000054321"/>
    </source>
</evidence>
<dbReference type="InterPro" id="IPR020843">
    <property type="entry name" value="ER"/>
</dbReference>
<evidence type="ECO:0000256" key="1">
    <source>
        <dbReference type="ARBA" id="ARBA00023002"/>
    </source>
</evidence>
<name>A0A0C3HFU3_OIDMZ</name>
<proteinExistence type="predicted"/>
<dbReference type="Pfam" id="PF00107">
    <property type="entry name" value="ADH_zinc_N"/>
    <property type="match status" value="1"/>
</dbReference>
<dbReference type="AlphaFoldDB" id="A0A0C3HFU3"/>
<keyword evidence="4" id="KW-1185">Reference proteome</keyword>
<dbReference type="InterPro" id="IPR045010">
    <property type="entry name" value="MDR_fam"/>
</dbReference>
<dbReference type="EMBL" id="KN832876">
    <property type="protein sequence ID" value="KIN01182.1"/>
    <property type="molecule type" value="Genomic_DNA"/>
</dbReference>
<dbReference type="OrthoDB" id="809632at2759"/>
<dbReference type="InParanoid" id="A0A0C3HFU3"/>
<dbReference type="PANTHER" id="PTHR43205:SF7">
    <property type="entry name" value="PROSTAGLANDIN REDUCTASE 1"/>
    <property type="match status" value="1"/>
</dbReference>
<keyword evidence="1" id="KW-0560">Oxidoreductase</keyword>
<protein>
    <recommendedName>
        <fullName evidence="2">Enoyl reductase (ER) domain-containing protein</fullName>
    </recommendedName>
</protein>
<dbReference type="InterPro" id="IPR011032">
    <property type="entry name" value="GroES-like_sf"/>
</dbReference>
<dbReference type="Gene3D" id="3.40.50.720">
    <property type="entry name" value="NAD(P)-binding Rossmann-like Domain"/>
    <property type="match status" value="1"/>
</dbReference>
<dbReference type="InterPro" id="IPR013149">
    <property type="entry name" value="ADH-like_C"/>
</dbReference>
<dbReference type="SUPFAM" id="SSF51735">
    <property type="entry name" value="NAD(P)-binding Rossmann-fold domains"/>
    <property type="match status" value="1"/>
</dbReference>
<reference evidence="4" key="2">
    <citation type="submission" date="2015-01" db="EMBL/GenBank/DDBJ databases">
        <title>Evolutionary Origins and Diversification of the Mycorrhizal Mutualists.</title>
        <authorList>
            <consortium name="DOE Joint Genome Institute"/>
            <consortium name="Mycorrhizal Genomics Consortium"/>
            <person name="Kohler A."/>
            <person name="Kuo A."/>
            <person name="Nagy L.G."/>
            <person name="Floudas D."/>
            <person name="Copeland A."/>
            <person name="Barry K.W."/>
            <person name="Cichocki N."/>
            <person name="Veneault-Fourrey C."/>
            <person name="LaButti K."/>
            <person name="Lindquist E.A."/>
            <person name="Lipzen A."/>
            <person name="Lundell T."/>
            <person name="Morin E."/>
            <person name="Murat C."/>
            <person name="Riley R."/>
            <person name="Ohm R."/>
            <person name="Sun H."/>
            <person name="Tunlid A."/>
            <person name="Henrissat B."/>
            <person name="Grigoriev I.V."/>
            <person name="Hibbett D.S."/>
            <person name="Martin F."/>
        </authorList>
    </citation>
    <scope>NUCLEOTIDE SEQUENCE [LARGE SCALE GENOMIC DNA]</scope>
    <source>
        <strain evidence="4">Zn</strain>
    </source>
</reference>
<dbReference type="Proteomes" id="UP000054321">
    <property type="component" value="Unassembled WGS sequence"/>
</dbReference>
<gene>
    <name evidence="3" type="ORF">OIDMADRAFT_163427</name>
</gene>
<dbReference type="GO" id="GO:0016628">
    <property type="term" value="F:oxidoreductase activity, acting on the CH-CH group of donors, NAD or NADP as acceptor"/>
    <property type="evidence" value="ECO:0007669"/>
    <property type="project" value="InterPro"/>
</dbReference>
<accession>A0A0C3HFU3</accession>
<organism evidence="3 4">
    <name type="scientific">Oidiodendron maius (strain Zn)</name>
    <dbReference type="NCBI Taxonomy" id="913774"/>
    <lineage>
        <taxon>Eukaryota</taxon>
        <taxon>Fungi</taxon>
        <taxon>Dikarya</taxon>
        <taxon>Ascomycota</taxon>
        <taxon>Pezizomycotina</taxon>
        <taxon>Leotiomycetes</taxon>
        <taxon>Leotiomycetes incertae sedis</taxon>
        <taxon>Myxotrichaceae</taxon>
        <taxon>Oidiodendron</taxon>
    </lineage>
</organism>
<dbReference type="HOGENOM" id="CLU_026673_29_1_1"/>
<dbReference type="SMART" id="SM00829">
    <property type="entry name" value="PKS_ER"/>
    <property type="match status" value="1"/>
</dbReference>
<dbReference type="Pfam" id="PF16884">
    <property type="entry name" value="ADH_N_2"/>
    <property type="match status" value="1"/>
</dbReference>
<dbReference type="SUPFAM" id="SSF50129">
    <property type="entry name" value="GroES-like"/>
    <property type="match status" value="1"/>
</dbReference>